<reference evidence="3" key="1">
    <citation type="journal article" date="2019" name="Int. J. Syst. Evol. Microbiol.">
        <title>The Global Catalogue of Microorganisms (GCM) 10K type strain sequencing project: providing services to taxonomists for standard genome sequencing and annotation.</title>
        <authorList>
            <consortium name="The Broad Institute Genomics Platform"/>
            <consortium name="The Broad Institute Genome Sequencing Center for Infectious Disease"/>
            <person name="Wu L."/>
            <person name="Ma J."/>
        </authorList>
    </citation>
    <scope>NUCLEOTIDE SEQUENCE [LARGE SCALE GENOMIC DNA]</scope>
    <source>
        <strain evidence="3">JCM 4524</strain>
    </source>
</reference>
<evidence type="ECO:0000313" key="2">
    <source>
        <dbReference type="EMBL" id="GAA2637714.1"/>
    </source>
</evidence>
<keyword evidence="3" id="KW-1185">Reference proteome</keyword>
<feature type="region of interest" description="Disordered" evidence="1">
    <location>
        <begin position="94"/>
        <end position="118"/>
    </location>
</feature>
<proteinExistence type="predicted"/>
<dbReference type="EMBL" id="BAAASJ010000033">
    <property type="protein sequence ID" value="GAA2637714.1"/>
    <property type="molecule type" value="Genomic_DNA"/>
</dbReference>
<gene>
    <name evidence="2" type="ORF">GCM10010307_35500</name>
</gene>
<comment type="caution">
    <text evidence="2">The sequence shown here is derived from an EMBL/GenBank/DDBJ whole genome shotgun (WGS) entry which is preliminary data.</text>
</comment>
<name>A0ABP6DA73_9ACTN</name>
<feature type="compositionally biased region" description="Basic residues" evidence="1">
    <location>
        <begin position="30"/>
        <end position="44"/>
    </location>
</feature>
<organism evidence="2 3">
    <name type="scientific">Streptomyces vastus</name>
    <dbReference type="NCBI Taxonomy" id="285451"/>
    <lineage>
        <taxon>Bacteria</taxon>
        <taxon>Bacillati</taxon>
        <taxon>Actinomycetota</taxon>
        <taxon>Actinomycetes</taxon>
        <taxon>Kitasatosporales</taxon>
        <taxon>Streptomycetaceae</taxon>
        <taxon>Streptomyces</taxon>
    </lineage>
</organism>
<protein>
    <submittedName>
        <fullName evidence="2">Uncharacterized protein</fullName>
    </submittedName>
</protein>
<evidence type="ECO:0000256" key="1">
    <source>
        <dbReference type="SAM" id="MobiDB-lite"/>
    </source>
</evidence>
<dbReference type="Proteomes" id="UP001500151">
    <property type="component" value="Unassembled WGS sequence"/>
</dbReference>
<sequence length="118" mass="12106">MADEHGEGPPEEWGGNADGGAELSGGAVALRRRGAARSVRHRAGHQPQAATPAAGCLAFGVDFGLPGAKGAAEKLEEVGDPVGRDADQVRPEHFSAPVKGVDGSVGFSYPRHQLPMKS</sequence>
<feature type="region of interest" description="Disordered" evidence="1">
    <location>
        <begin position="1"/>
        <end position="53"/>
    </location>
</feature>
<evidence type="ECO:0000313" key="3">
    <source>
        <dbReference type="Proteomes" id="UP001500151"/>
    </source>
</evidence>
<accession>A0ABP6DA73</accession>